<evidence type="ECO:0000313" key="1">
    <source>
        <dbReference type="EMBL" id="MDQ0113430.1"/>
    </source>
</evidence>
<proteinExistence type="predicted"/>
<accession>A0ABT9U1B8</accession>
<name>A0ABT9U1B8_PAEHA</name>
<dbReference type="EMBL" id="JAUSSU010000005">
    <property type="protein sequence ID" value="MDQ0113430.1"/>
    <property type="molecule type" value="Genomic_DNA"/>
</dbReference>
<reference evidence="1 2" key="1">
    <citation type="submission" date="2023-07" db="EMBL/GenBank/DDBJ databases">
        <title>Sorghum-associated microbial communities from plants grown in Nebraska, USA.</title>
        <authorList>
            <person name="Schachtman D."/>
        </authorList>
    </citation>
    <scope>NUCLEOTIDE SEQUENCE [LARGE SCALE GENOMIC DNA]</scope>
    <source>
        <strain evidence="1 2">CC482</strain>
    </source>
</reference>
<comment type="caution">
    <text evidence="1">The sequence shown here is derived from an EMBL/GenBank/DDBJ whole genome shotgun (WGS) entry which is preliminary data.</text>
</comment>
<organism evidence="1 2">
    <name type="scientific">Paenibacillus harenae</name>
    <dbReference type="NCBI Taxonomy" id="306543"/>
    <lineage>
        <taxon>Bacteria</taxon>
        <taxon>Bacillati</taxon>
        <taxon>Bacillota</taxon>
        <taxon>Bacilli</taxon>
        <taxon>Bacillales</taxon>
        <taxon>Paenibacillaceae</taxon>
        <taxon>Paenibacillus</taxon>
    </lineage>
</organism>
<dbReference type="Proteomes" id="UP001229346">
    <property type="component" value="Unassembled WGS sequence"/>
</dbReference>
<sequence length="173" mass="18733">MTARSPNDMLYQLKAQYDEIGLISSVVEATGETPATLVILFAEIGQEHRNIHMELSFLPGLADADEAGLYFLQTFVTLAEEVPAAHYRELLSLAAKLNTTLPLGAFGLFEDTGVAYFKHNCMLQASNGDSANVKSIDIQSGLILHLHQLYFDGLLEVAIEGAPAASVLDKLPV</sequence>
<protein>
    <submittedName>
        <fullName evidence="1">Uncharacterized protein</fullName>
    </submittedName>
</protein>
<evidence type="ECO:0000313" key="2">
    <source>
        <dbReference type="Proteomes" id="UP001229346"/>
    </source>
</evidence>
<keyword evidence="2" id="KW-1185">Reference proteome</keyword>
<gene>
    <name evidence="1" type="ORF">J2T15_002871</name>
</gene>
<dbReference type="RefSeq" id="WP_307204629.1">
    <property type="nucleotide sequence ID" value="NZ_JAUSSU010000005.1"/>
</dbReference>